<dbReference type="Proteomes" id="UP000215902">
    <property type="component" value="Unassembled WGS sequence"/>
</dbReference>
<dbReference type="GO" id="GO:0051999">
    <property type="term" value="P:mannosyl-inositol phosphorylceramide biosynthetic process"/>
    <property type="evidence" value="ECO:0007669"/>
    <property type="project" value="TreeGrafter"/>
</dbReference>
<dbReference type="AlphaFoldDB" id="A0A267GWS8"/>
<keyword evidence="2" id="KW-0472">Membrane</keyword>
<dbReference type="InterPro" id="IPR029044">
    <property type="entry name" value="Nucleotide-diphossugar_trans"/>
</dbReference>
<gene>
    <name evidence="3" type="ORF">BOX15_Mlig014552g1</name>
</gene>
<keyword evidence="2" id="KW-0812">Transmembrane</keyword>
<evidence type="ECO:0000313" key="4">
    <source>
        <dbReference type="Proteomes" id="UP000215902"/>
    </source>
</evidence>
<keyword evidence="2" id="KW-1133">Transmembrane helix</keyword>
<organism evidence="3 4">
    <name type="scientific">Macrostomum lignano</name>
    <dbReference type="NCBI Taxonomy" id="282301"/>
    <lineage>
        <taxon>Eukaryota</taxon>
        <taxon>Metazoa</taxon>
        <taxon>Spiralia</taxon>
        <taxon>Lophotrochozoa</taxon>
        <taxon>Platyhelminthes</taxon>
        <taxon>Rhabditophora</taxon>
        <taxon>Macrostomorpha</taxon>
        <taxon>Macrostomida</taxon>
        <taxon>Macrostomidae</taxon>
        <taxon>Macrostomum</taxon>
    </lineage>
</organism>
<dbReference type="PANTHER" id="PTHR32385">
    <property type="entry name" value="MANNOSYL PHOSPHORYLINOSITOL CERAMIDE SYNTHASE"/>
    <property type="match status" value="1"/>
</dbReference>
<protein>
    <submittedName>
        <fullName evidence="3">Uncharacterized protein</fullName>
    </submittedName>
</protein>
<evidence type="ECO:0000256" key="2">
    <source>
        <dbReference type="SAM" id="Phobius"/>
    </source>
</evidence>
<keyword evidence="4" id="KW-1185">Reference proteome</keyword>
<dbReference type="EMBL" id="NIVC01000109">
    <property type="protein sequence ID" value="PAA90466.1"/>
    <property type="molecule type" value="Genomic_DNA"/>
</dbReference>
<dbReference type="SUPFAM" id="SSF53448">
    <property type="entry name" value="Nucleotide-diphospho-sugar transferases"/>
    <property type="match status" value="1"/>
</dbReference>
<reference evidence="3 4" key="1">
    <citation type="submission" date="2017-06" db="EMBL/GenBank/DDBJ databases">
        <title>A platform for efficient transgenesis in Macrostomum lignano, a flatworm model organism for stem cell research.</title>
        <authorList>
            <person name="Berezikov E."/>
        </authorList>
    </citation>
    <scope>NUCLEOTIDE SEQUENCE [LARGE SCALE GENOMIC DNA]</scope>
    <source>
        <strain evidence="3">DV1</strain>
        <tissue evidence="3">Whole organism</tissue>
    </source>
</reference>
<dbReference type="InterPro" id="IPR051706">
    <property type="entry name" value="Glycosyltransferase_domain"/>
</dbReference>
<name>A0A267GWS8_9PLAT</name>
<sequence>MNQLRRRWAWLSYRLIGRRALLIAALLAVLITVFLLLSNNSDTRSREAQKAEKHATAKPPLPTKSSSPSPTSIPESKLKIPKRIHHFFENAVDIPAPLAQAVNSWANNHKDYNAYFWDSRYLESRLLPDLPLFKENKPCFQIERRTVSRLLLLISQGGLLADPELMSLHSIDSFLKGSYCVLAQEPPEAAVLLYGITNGSLPSLRFAACRPGHPFLRLLLKNFCRRALVLHGVNSSESKAQQKVTALALTAAFEAAVAAYDDTCSRRVCDHRDRIVLADASIFLPLSPSGGLRSRLLTVCQDNAAAGRGSKFELRACKQLRNPMREDGTRLVAASLAVPMTLSDREAAAARRIRLDSIGPNVGRAAVLNWLLPNAR</sequence>
<dbReference type="GO" id="GO:0000030">
    <property type="term" value="F:mannosyltransferase activity"/>
    <property type="evidence" value="ECO:0007669"/>
    <property type="project" value="TreeGrafter"/>
</dbReference>
<accession>A0A267GWS8</accession>
<proteinExistence type="predicted"/>
<dbReference type="Gene3D" id="3.90.550.20">
    <property type="match status" value="1"/>
</dbReference>
<dbReference type="GO" id="GO:0016020">
    <property type="term" value="C:membrane"/>
    <property type="evidence" value="ECO:0007669"/>
    <property type="project" value="GOC"/>
</dbReference>
<feature type="compositionally biased region" description="Basic and acidic residues" evidence="1">
    <location>
        <begin position="46"/>
        <end position="55"/>
    </location>
</feature>
<evidence type="ECO:0000313" key="3">
    <source>
        <dbReference type="EMBL" id="PAA90466.1"/>
    </source>
</evidence>
<dbReference type="PANTHER" id="PTHR32385:SF15">
    <property type="entry name" value="INOSITOL PHOSPHOCERAMIDE MANNOSYLTRANSFERASE 1"/>
    <property type="match status" value="1"/>
</dbReference>
<feature type="region of interest" description="Disordered" evidence="1">
    <location>
        <begin position="46"/>
        <end position="75"/>
    </location>
</feature>
<evidence type="ECO:0000256" key="1">
    <source>
        <dbReference type="SAM" id="MobiDB-lite"/>
    </source>
</evidence>
<comment type="caution">
    <text evidence="3">The sequence shown here is derived from an EMBL/GenBank/DDBJ whole genome shotgun (WGS) entry which is preliminary data.</text>
</comment>
<feature type="compositionally biased region" description="Low complexity" evidence="1">
    <location>
        <begin position="63"/>
        <end position="75"/>
    </location>
</feature>
<feature type="transmembrane region" description="Helical" evidence="2">
    <location>
        <begin position="20"/>
        <end position="37"/>
    </location>
</feature>